<dbReference type="AlphaFoldDB" id="W9YYP4"/>
<proteinExistence type="predicted"/>
<dbReference type="PANTHER" id="PTHR10293:SF73">
    <property type="entry name" value="GLUTAREDOXIN-3"/>
    <property type="match status" value="1"/>
</dbReference>
<dbReference type="PROSITE" id="PS51354">
    <property type="entry name" value="GLUTAREDOXIN_2"/>
    <property type="match status" value="1"/>
</dbReference>
<evidence type="ECO:0000256" key="2">
    <source>
        <dbReference type="ARBA" id="ARBA00023004"/>
    </source>
</evidence>
<dbReference type="OrthoDB" id="415696at2759"/>
<dbReference type="InterPro" id="IPR036249">
    <property type="entry name" value="Thioredoxin-like_sf"/>
</dbReference>
<dbReference type="InterPro" id="IPR033658">
    <property type="entry name" value="GRX_PICOT-like"/>
</dbReference>
<dbReference type="InterPro" id="IPR004480">
    <property type="entry name" value="Monothiol_GRX-rel"/>
</dbReference>
<sequence length="143" mass="15884">MLVLTEIATKVDVLPRIAHPQAPGASDSALTPEQSKGTLTARLTDLVKVAPVMLFMKGTPKSPVCRFSRRIVRILNDHDIAYDSFNVLTDEDVRHGLKEFADWPTFPQLWVDGELVGGLDVVREEFSANPNFLSQHSVKEDAE</sequence>
<evidence type="ECO:0000256" key="3">
    <source>
        <dbReference type="ARBA" id="ARBA00023014"/>
    </source>
</evidence>
<dbReference type="GO" id="GO:0005634">
    <property type="term" value="C:nucleus"/>
    <property type="evidence" value="ECO:0007669"/>
    <property type="project" value="TreeGrafter"/>
</dbReference>
<gene>
    <name evidence="5" type="ORF">FOMG_18982</name>
</gene>
<reference evidence="5" key="1">
    <citation type="submission" date="2012-04" db="EMBL/GenBank/DDBJ databases">
        <title>The Genome Sequence of Fusarium oxysporum melonis.</title>
        <authorList>
            <consortium name="The Broad Institute Genome Sequencing Platform"/>
            <person name="Ma L.-J."/>
            <person name="Gale L.R."/>
            <person name="Schwartz D.C."/>
            <person name="Zhou S."/>
            <person name="Corby-Kistler H."/>
            <person name="Young S.K."/>
            <person name="Zeng Q."/>
            <person name="Gargeya S."/>
            <person name="Fitzgerald M."/>
            <person name="Haas B."/>
            <person name="Abouelleil A."/>
            <person name="Alvarado L."/>
            <person name="Arachchi H.M."/>
            <person name="Berlin A."/>
            <person name="Brown A."/>
            <person name="Chapman S.B."/>
            <person name="Chen Z."/>
            <person name="Dunbar C."/>
            <person name="Freedman E."/>
            <person name="Gearin G."/>
            <person name="Goldberg J."/>
            <person name="Griggs A."/>
            <person name="Gujja S."/>
            <person name="Heiman D."/>
            <person name="Howarth C."/>
            <person name="Larson L."/>
            <person name="Lui A."/>
            <person name="MacDonald P.J.P."/>
            <person name="Montmayeur A."/>
            <person name="Murphy C."/>
            <person name="Neiman D."/>
            <person name="Pearson M."/>
            <person name="Priest M."/>
            <person name="Roberts A."/>
            <person name="Saif S."/>
            <person name="Shea T."/>
            <person name="Shenoy N."/>
            <person name="Sisk P."/>
            <person name="Stolte C."/>
            <person name="Sykes S."/>
            <person name="Wortman J."/>
            <person name="Nusbaum C."/>
            <person name="Birren B."/>
        </authorList>
    </citation>
    <scope>NUCLEOTIDE SEQUENCE</scope>
    <source>
        <strain evidence="5">26406</strain>
    </source>
</reference>
<name>W9YYP4_FUSOX</name>
<evidence type="ECO:0000259" key="4">
    <source>
        <dbReference type="Pfam" id="PF00462"/>
    </source>
</evidence>
<feature type="domain" description="Glutaredoxin" evidence="4">
    <location>
        <begin position="52"/>
        <end position="116"/>
    </location>
</feature>
<keyword evidence="2" id="KW-0408">Iron</keyword>
<keyword evidence="1" id="KW-0479">Metal-binding</keyword>
<dbReference type="HOGENOM" id="CLU_026126_2_2_1"/>
<dbReference type="GO" id="GO:0006879">
    <property type="term" value="P:intracellular iron ion homeostasis"/>
    <property type="evidence" value="ECO:0007669"/>
    <property type="project" value="TreeGrafter"/>
</dbReference>
<dbReference type="GO" id="GO:0015036">
    <property type="term" value="F:disulfide oxidoreductase activity"/>
    <property type="evidence" value="ECO:0007669"/>
    <property type="project" value="UniProtKB-ARBA"/>
</dbReference>
<evidence type="ECO:0000313" key="5">
    <source>
        <dbReference type="EMBL" id="EXK24280.1"/>
    </source>
</evidence>
<dbReference type="Proteomes" id="UP000030703">
    <property type="component" value="Unassembled WGS sequence"/>
</dbReference>
<dbReference type="EMBL" id="KI980391">
    <property type="protein sequence ID" value="EXK24280.1"/>
    <property type="molecule type" value="Genomic_DNA"/>
</dbReference>
<dbReference type="GO" id="GO:0046872">
    <property type="term" value="F:metal ion binding"/>
    <property type="evidence" value="ECO:0007669"/>
    <property type="project" value="UniProtKB-KW"/>
</dbReference>
<protein>
    <recommendedName>
        <fullName evidence="4">Glutaredoxin domain-containing protein</fullName>
    </recommendedName>
</protein>
<dbReference type="Pfam" id="PF00462">
    <property type="entry name" value="Glutaredoxin"/>
    <property type="match status" value="1"/>
</dbReference>
<dbReference type="SUPFAM" id="SSF52833">
    <property type="entry name" value="Thioredoxin-like"/>
    <property type="match status" value="1"/>
</dbReference>
<keyword evidence="3" id="KW-0411">Iron-sulfur</keyword>
<dbReference type="GO" id="GO:0005829">
    <property type="term" value="C:cytosol"/>
    <property type="evidence" value="ECO:0007669"/>
    <property type="project" value="TreeGrafter"/>
</dbReference>
<organism evidence="5">
    <name type="scientific">Fusarium oxysporum f. sp. melonis 26406</name>
    <dbReference type="NCBI Taxonomy" id="1089452"/>
    <lineage>
        <taxon>Eukaryota</taxon>
        <taxon>Fungi</taxon>
        <taxon>Dikarya</taxon>
        <taxon>Ascomycota</taxon>
        <taxon>Pezizomycotina</taxon>
        <taxon>Sordariomycetes</taxon>
        <taxon>Hypocreomycetidae</taxon>
        <taxon>Hypocreales</taxon>
        <taxon>Nectriaceae</taxon>
        <taxon>Fusarium</taxon>
        <taxon>Fusarium oxysporum species complex</taxon>
    </lineage>
</organism>
<dbReference type="Gene3D" id="3.40.30.10">
    <property type="entry name" value="Glutaredoxin"/>
    <property type="match status" value="1"/>
</dbReference>
<dbReference type="InterPro" id="IPR002109">
    <property type="entry name" value="Glutaredoxin"/>
</dbReference>
<dbReference type="PANTHER" id="PTHR10293">
    <property type="entry name" value="GLUTAREDOXIN FAMILY MEMBER"/>
    <property type="match status" value="1"/>
</dbReference>
<evidence type="ECO:0000256" key="1">
    <source>
        <dbReference type="ARBA" id="ARBA00022723"/>
    </source>
</evidence>
<dbReference type="CDD" id="cd03028">
    <property type="entry name" value="GRX_PICOT_like"/>
    <property type="match status" value="1"/>
</dbReference>
<accession>W9YYP4</accession>
<dbReference type="VEuPathDB" id="FungiDB:FOMG_18982"/>
<dbReference type="FunFam" id="3.40.30.10:FF:000012">
    <property type="entry name" value="Monothiol glutaredoxin"/>
    <property type="match status" value="1"/>
</dbReference>
<reference evidence="5" key="2">
    <citation type="submission" date="2014-02" db="EMBL/GenBank/DDBJ databases">
        <title>Annotation of the Genome Sequence of Fusarium oxysporum f. sp. melonis 26406.</title>
        <authorList>
            <consortium name="The Broad Institute Genomics Platform"/>
            <person name="Ma L.-J."/>
            <person name="Corby-Kistler H."/>
            <person name="Broz K."/>
            <person name="Gale L.R."/>
            <person name="Jonkers W."/>
            <person name="O'Donnell K."/>
            <person name="Ploetz R."/>
            <person name="Steinberg C."/>
            <person name="Schwartz D.C."/>
            <person name="VanEtten H."/>
            <person name="Zhou S."/>
            <person name="Young S.K."/>
            <person name="Zeng Q."/>
            <person name="Gargeya S."/>
            <person name="Fitzgerald M."/>
            <person name="Abouelleil A."/>
            <person name="Alvarado L."/>
            <person name="Chapman S.B."/>
            <person name="Gainer-Dewar J."/>
            <person name="Goldberg J."/>
            <person name="Griggs A."/>
            <person name="Gujja S."/>
            <person name="Hansen M."/>
            <person name="Howarth C."/>
            <person name="Imamovic A."/>
            <person name="Ireland A."/>
            <person name="Larimer J."/>
            <person name="McCowan C."/>
            <person name="Murphy C."/>
            <person name="Pearson M."/>
            <person name="Poon T.W."/>
            <person name="Priest M."/>
            <person name="Roberts A."/>
            <person name="Saif S."/>
            <person name="Shea T."/>
            <person name="Sykes S."/>
            <person name="Wortman J."/>
            <person name="Nusbaum C."/>
            <person name="Birren B."/>
        </authorList>
    </citation>
    <scope>NUCLEOTIDE SEQUENCE</scope>
    <source>
        <strain evidence="5">26406</strain>
    </source>
</reference>
<dbReference type="GO" id="GO:0051537">
    <property type="term" value="F:2 iron, 2 sulfur cluster binding"/>
    <property type="evidence" value="ECO:0007669"/>
    <property type="project" value="TreeGrafter"/>
</dbReference>